<dbReference type="EnsemblMetazoa" id="LLOJ005805-RA">
    <property type="protein sequence ID" value="LLOJ005805-PA"/>
    <property type="gene ID" value="LLOJ005805"/>
</dbReference>
<keyword evidence="1" id="KW-0645">Protease</keyword>
<dbReference type="InterPro" id="IPR009003">
    <property type="entry name" value="Peptidase_S1_PA"/>
</dbReference>
<dbReference type="VEuPathDB" id="VectorBase:LLOJ005805"/>
<dbReference type="Pfam" id="PF00089">
    <property type="entry name" value="Trypsin"/>
    <property type="match status" value="1"/>
</dbReference>
<dbReference type="PROSITE" id="PS00134">
    <property type="entry name" value="TRYPSIN_HIS"/>
    <property type="match status" value="1"/>
</dbReference>
<dbReference type="InterPro" id="IPR001254">
    <property type="entry name" value="Trypsin_dom"/>
</dbReference>
<keyword evidence="4" id="KW-1015">Disulfide bond</keyword>
<dbReference type="Gene3D" id="2.40.10.10">
    <property type="entry name" value="Trypsin-like serine proteases"/>
    <property type="match status" value="1"/>
</dbReference>
<dbReference type="CDD" id="cd00190">
    <property type="entry name" value="Tryp_SPc"/>
    <property type="match status" value="1"/>
</dbReference>
<dbReference type="PANTHER" id="PTHR24276:SF91">
    <property type="entry name" value="AT26814P-RELATED"/>
    <property type="match status" value="1"/>
</dbReference>
<dbReference type="Proteomes" id="UP000092461">
    <property type="component" value="Unassembled WGS sequence"/>
</dbReference>
<accession>A0A1B0CMB7</accession>
<dbReference type="InterPro" id="IPR050430">
    <property type="entry name" value="Peptidase_S1"/>
</dbReference>
<evidence type="ECO:0000256" key="2">
    <source>
        <dbReference type="ARBA" id="ARBA00022801"/>
    </source>
</evidence>
<evidence type="ECO:0000259" key="6">
    <source>
        <dbReference type="PROSITE" id="PS50240"/>
    </source>
</evidence>
<dbReference type="VEuPathDB" id="VectorBase:LLONM1_003291"/>
<dbReference type="PROSITE" id="PS50240">
    <property type="entry name" value="TRYPSIN_DOM"/>
    <property type="match status" value="1"/>
</dbReference>
<keyword evidence="8" id="KW-1185">Reference proteome</keyword>
<feature type="domain" description="Peptidase S1" evidence="6">
    <location>
        <begin position="102"/>
        <end position="324"/>
    </location>
</feature>
<dbReference type="FunFam" id="2.40.10.10:FF:000002">
    <property type="entry name" value="Transmembrane protease serine"/>
    <property type="match status" value="1"/>
</dbReference>
<dbReference type="InterPro" id="IPR001314">
    <property type="entry name" value="Peptidase_S1A"/>
</dbReference>
<dbReference type="EMBL" id="AJWK01018553">
    <property type="status" value="NOT_ANNOTATED_CDS"/>
    <property type="molecule type" value="Genomic_DNA"/>
</dbReference>
<evidence type="ECO:0000256" key="4">
    <source>
        <dbReference type="ARBA" id="ARBA00023157"/>
    </source>
</evidence>
<reference evidence="7" key="1">
    <citation type="submission" date="2020-05" db="UniProtKB">
        <authorList>
            <consortium name="EnsemblMetazoa"/>
        </authorList>
    </citation>
    <scope>IDENTIFICATION</scope>
    <source>
        <strain evidence="7">Jacobina</strain>
    </source>
</reference>
<dbReference type="PANTHER" id="PTHR24276">
    <property type="entry name" value="POLYSERASE-RELATED"/>
    <property type="match status" value="1"/>
</dbReference>
<dbReference type="SMART" id="SM00020">
    <property type="entry name" value="Tryp_SPc"/>
    <property type="match status" value="1"/>
</dbReference>
<sequence>MSRTFKFHQINIYQHLKSHCNHCKSSLIFYHAKPYQSRQIRRSPKIPLKYYRKDRKNFSCQSSVAQNTLKISQEKVMKLFVSFLIFLALFSERLFISAENRIAGGEEAQAGQFPWIGAIEYVEFSQVCAGSVLSDHWFLTAAHCVINLTPDSIYVRVGSRFRETGGQTHRIINSTIHPDFARGAAYDYDVAVCEVEGIMAGPGIRPIPLTRAEPNVGQRVFVSGWGATEQQGYPRKFSFVNIPVISRESCNSSYNGLITDRMICASESGRDICSLDNGGPLIDTRNFLVGIVSWGMGCGIPLYPGVYTNIAHPEIRNFIEEITGL</sequence>
<evidence type="ECO:0000256" key="3">
    <source>
        <dbReference type="ARBA" id="ARBA00022825"/>
    </source>
</evidence>
<name>A0A1B0CMB7_LUTLO</name>
<proteinExistence type="inferred from homology"/>
<organism evidence="7 8">
    <name type="scientific">Lutzomyia longipalpis</name>
    <name type="common">Sand fly</name>
    <dbReference type="NCBI Taxonomy" id="7200"/>
    <lineage>
        <taxon>Eukaryota</taxon>
        <taxon>Metazoa</taxon>
        <taxon>Ecdysozoa</taxon>
        <taxon>Arthropoda</taxon>
        <taxon>Hexapoda</taxon>
        <taxon>Insecta</taxon>
        <taxon>Pterygota</taxon>
        <taxon>Neoptera</taxon>
        <taxon>Endopterygota</taxon>
        <taxon>Diptera</taxon>
        <taxon>Nematocera</taxon>
        <taxon>Psychodoidea</taxon>
        <taxon>Psychodidae</taxon>
        <taxon>Lutzomyia</taxon>
        <taxon>Lutzomyia</taxon>
    </lineage>
</organism>
<dbReference type="InterPro" id="IPR018114">
    <property type="entry name" value="TRYPSIN_HIS"/>
</dbReference>
<dbReference type="PRINTS" id="PR00722">
    <property type="entry name" value="CHYMOTRYPSIN"/>
</dbReference>
<dbReference type="SUPFAM" id="SSF50494">
    <property type="entry name" value="Trypsin-like serine proteases"/>
    <property type="match status" value="1"/>
</dbReference>
<keyword evidence="2" id="KW-0378">Hydrolase</keyword>
<keyword evidence="3" id="KW-0720">Serine protease</keyword>
<dbReference type="InterPro" id="IPR043504">
    <property type="entry name" value="Peptidase_S1_PA_chymotrypsin"/>
</dbReference>
<dbReference type="GO" id="GO:0006508">
    <property type="term" value="P:proteolysis"/>
    <property type="evidence" value="ECO:0007669"/>
    <property type="project" value="UniProtKB-KW"/>
</dbReference>
<evidence type="ECO:0000256" key="1">
    <source>
        <dbReference type="ARBA" id="ARBA00022670"/>
    </source>
</evidence>
<evidence type="ECO:0000313" key="7">
    <source>
        <dbReference type="EnsemblMetazoa" id="LLOJ005805-PA"/>
    </source>
</evidence>
<evidence type="ECO:0000313" key="8">
    <source>
        <dbReference type="Proteomes" id="UP000092461"/>
    </source>
</evidence>
<dbReference type="GO" id="GO:0004252">
    <property type="term" value="F:serine-type endopeptidase activity"/>
    <property type="evidence" value="ECO:0007669"/>
    <property type="project" value="InterPro"/>
</dbReference>
<comment type="similarity">
    <text evidence="5">Belongs to the peptidase S1 family. CLIP subfamily.</text>
</comment>
<evidence type="ECO:0000256" key="5">
    <source>
        <dbReference type="ARBA" id="ARBA00024195"/>
    </source>
</evidence>
<dbReference type="AlphaFoldDB" id="A0A1B0CMB7"/>
<protein>
    <recommendedName>
        <fullName evidence="6">Peptidase S1 domain-containing protein</fullName>
    </recommendedName>
</protein>